<evidence type="ECO:0000256" key="18">
    <source>
        <dbReference type="RuleBase" id="RU361177"/>
    </source>
</evidence>
<evidence type="ECO:0000256" key="6">
    <source>
        <dbReference type="ARBA" id="ARBA00022824"/>
    </source>
</evidence>
<accession>A0A8J6AUD3</accession>
<dbReference type="Proteomes" id="UP000700334">
    <property type="component" value="Unassembled WGS sequence"/>
</dbReference>
<comment type="cofactor">
    <cofactor evidence="1 18">
        <name>FAD</name>
        <dbReference type="ChEBI" id="CHEBI:57692"/>
    </cofactor>
</comment>
<evidence type="ECO:0000256" key="17">
    <source>
        <dbReference type="ARBA" id="ARBA00049443"/>
    </source>
</evidence>
<evidence type="ECO:0000256" key="13">
    <source>
        <dbReference type="ARBA" id="ARBA00045957"/>
    </source>
</evidence>
<evidence type="ECO:0000256" key="14">
    <source>
        <dbReference type="ARBA" id="ARBA00047338"/>
    </source>
</evidence>
<keyword evidence="10 18" id="KW-0560">Oxidoreductase</keyword>
<evidence type="ECO:0000256" key="10">
    <source>
        <dbReference type="ARBA" id="ARBA00023002"/>
    </source>
</evidence>
<dbReference type="OrthoDB" id="66881at2759"/>
<dbReference type="PIRSF" id="PIRSF000332">
    <property type="entry name" value="FMO"/>
    <property type="match status" value="1"/>
</dbReference>
<evidence type="ECO:0000256" key="1">
    <source>
        <dbReference type="ARBA" id="ARBA00001974"/>
    </source>
</evidence>
<comment type="catalytic activity">
    <reaction evidence="14">
        <text>hypotaurine + NADH + O2 + H(+) = taurine + NAD(+) + H2O</text>
        <dbReference type="Rhea" id="RHEA:74111"/>
        <dbReference type="ChEBI" id="CHEBI:15377"/>
        <dbReference type="ChEBI" id="CHEBI:15378"/>
        <dbReference type="ChEBI" id="CHEBI:15379"/>
        <dbReference type="ChEBI" id="CHEBI:57540"/>
        <dbReference type="ChEBI" id="CHEBI:57853"/>
        <dbReference type="ChEBI" id="CHEBI:57945"/>
        <dbReference type="ChEBI" id="CHEBI:507393"/>
        <dbReference type="EC" id="1.14.13.8"/>
    </reaction>
    <physiologicalReaction direction="left-to-right" evidence="14">
        <dbReference type="Rhea" id="RHEA:74112"/>
    </physiologicalReaction>
</comment>
<sequence>MPGKRIAVIGAGVSGLGAIKSCLEVGLEPTCFEGSNDIGGLWRYEEKTEGGRPSIYRSATSNTSKEMTAYSDYPFPAHFPNYVHNSKIMEYLRMYVRHFHLTKHIRFLTRVRSVRKRPDFCSTGQWDVVVETEGKQESYVFDGIMVCTGLYSEPVLPLENFPGIKRFKGEYIHSWEYKSPEKFQGKRIVVVGIGNSGVDLAIDLSRVASQVFLSTRTGSWIWNRVWDNGLPMDVALFSRFNSILENLMPTFLTNRLAENKLNARFNHDMYGLQPKHRFLNSSRDTRRVPFIDYMDDIASEIGVKPNLLSLLLWDPKLAVKSFFGPCTPYQYRLQGPGSWAGAREAIMTQTERIIKPLRTRSLACAPPQHSLPCWLKSVCVALLVSVLTVVLLKQ</sequence>
<evidence type="ECO:0000256" key="2">
    <source>
        <dbReference type="ARBA" id="ARBA00004389"/>
    </source>
</evidence>
<dbReference type="FunFam" id="3.50.50.60:FF:000159">
    <property type="entry name" value="Dimethylaniline monooxygenase [N-oxide-forming]"/>
    <property type="match status" value="1"/>
</dbReference>
<evidence type="ECO:0000256" key="16">
    <source>
        <dbReference type="ARBA" id="ARBA00048088"/>
    </source>
</evidence>
<keyword evidence="4 18" id="KW-0285">Flavoprotein</keyword>
<comment type="catalytic activity">
    <reaction evidence="15">
        <text>hypotaurine + NADPH + O2 + H(+) = taurine + NADP(+) + H2O</text>
        <dbReference type="Rhea" id="RHEA:69819"/>
        <dbReference type="ChEBI" id="CHEBI:15377"/>
        <dbReference type="ChEBI" id="CHEBI:15378"/>
        <dbReference type="ChEBI" id="CHEBI:15379"/>
        <dbReference type="ChEBI" id="CHEBI:57783"/>
        <dbReference type="ChEBI" id="CHEBI:57853"/>
        <dbReference type="ChEBI" id="CHEBI:58349"/>
        <dbReference type="ChEBI" id="CHEBI:507393"/>
        <dbReference type="EC" id="1.14.13.8"/>
    </reaction>
    <physiologicalReaction direction="left-to-right" evidence="15">
        <dbReference type="Rhea" id="RHEA:69820"/>
    </physiologicalReaction>
</comment>
<evidence type="ECO:0000256" key="5">
    <source>
        <dbReference type="ARBA" id="ARBA00022692"/>
    </source>
</evidence>
<dbReference type="GO" id="GO:0005789">
    <property type="term" value="C:endoplasmic reticulum membrane"/>
    <property type="evidence" value="ECO:0007669"/>
    <property type="project" value="UniProtKB-SubCell"/>
</dbReference>
<comment type="catalytic activity">
    <reaction evidence="16">
        <text>trimethylamine + NADPH + O2 = trimethylamine N-oxide + NADP(+) + H2O</text>
        <dbReference type="Rhea" id="RHEA:31979"/>
        <dbReference type="ChEBI" id="CHEBI:15377"/>
        <dbReference type="ChEBI" id="CHEBI:15379"/>
        <dbReference type="ChEBI" id="CHEBI:15724"/>
        <dbReference type="ChEBI" id="CHEBI:57783"/>
        <dbReference type="ChEBI" id="CHEBI:58349"/>
        <dbReference type="ChEBI" id="CHEBI:58389"/>
        <dbReference type="EC" id="1.14.13.148"/>
    </reaction>
    <physiologicalReaction direction="left-to-right" evidence="16">
        <dbReference type="Rhea" id="RHEA:31980"/>
    </physiologicalReaction>
</comment>
<dbReference type="InterPro" id="IPR020946">
    <property type="entry name" value="Flavin_mOase-like"/>
</dbReference>
<dbReference type="PRINTS" id="PR00370">
    <property type="entry name" value="FMOXYGENASE"/>
</dbReference>
<evidence type="ECO:0000256" key="11">
    <source>
        <dbReference type="ARBA" id="ARBA00023033"/>
    </source>
</evidence>
<dbReference type="GO" id="GO:0050661">
    <property type="term" value="F:NADP binding"/>
    <property type="evidence" value="ECO:0007669"/>
    <property type="project" value="InterPro"/>
</dbReference>
<evidence type="ECO:0000256" key="12">
    <source>
        <dbReference type="ARBA" id="ARBA00023136"/>
    </source>
</evidence>
<keyword evidence="7 18" id="KW-0274">FAD</keyword>
<reference evidence="19" key="1">
    <citation type="journal article" date="2021" name="Evol. Appl.">
        <title>The genome of the Pyrenean desman and the effects of bottlenecks and inbreeding on the genomic landscape of an endangered species.</title>
        <authorList>
            <person name="Escoda L."/>
            <person name="Castresana J."/>
        </authorList>
    </citation>
    <scope>NUCLEOTIDE SEQUENCE</scope>
    <source>
        <strain evidence="19">IBE-C5619</strain>
    </source>
</reference>
<dbReference type="InterPro" id="IPR050346">
    <property type="entry name" value="FMO-like"/>
</dbReference>
<dbReference type="SUPFAM" id="SSF51905">
    <property type="entry name" value="FAD/NAD(P)-binding domain"/>
    <property type="match status" value="1"/>
</dbReference>
<comment type="caution">
    <text evidence="19">The sequence shown here is derived from an EMBL/GenBank/DDBJ whole genome shotgun (WGS) entry which is preliminary data.</text>
</comment>
<proteinExistence type="inferred from homology"/>
<dbReference type="Gene3D" id="3.50.50.60">
    <property type="entry name" value="FAD/NAD(P)-binding domain"/>
    <property type="match status" value="1"/>
</dbReference>
<keyword evidence="11 18" id="KW-0503">Monooxygenase</keyword>
<comment type="catalytic activity">
    <reaction evidence="17">
        <text>N,N-dimethylaniline + NADPH + O2 + H(+) = N,N-dimethylaniline N-oxide + NADP(+) + H2O</text>
        <dbReference type="Rhea" id="RHEA:24468"/>
        <dbReference type="ChEBI" id="CHEBI:15377"/>
        <dbReference type="ChEBI" id="CHEBI:15378"/>
        <dbReference type="ChEBI" id="CHEBI:15379"/>
        <dbReference type="ChEBI" id="CHEBI:16269"/>
        <dbReference type="ChEBI" id="CHEBI:17735"/>
        <dbReference type="ChEBI" id="CHEBI:57783"/>
        <dbReference type="ChEBI" id="CHEBI:58349"/>
        <dbReference type="EC" id="1.14.13.8"/>
    </reaction>
    <physiologicalReaction direction="left-to-right" evidence="17">
        <dbReference type="Rhea" id="RHEA:24469"/>
    </physiologicalReaction>
</comment>
<dbReference type="InterPro" id="IPR036188">
    <property type="entry name" value="FAD/NAD-bd_sf"/>
</dbReference>
<protein>
    <recommendedName>
        <fullName evidence="18">Flavin-containing monooxygenase</fullName>
        <ecNumber evidence="18">1.-.-.-</ecNumber>
    </recommendedName>
</protein>
<name>A0A8J6AUD3_GALPY</name>
<evidence type="ECO:0000256" key="3">
    <source>
        <dbReference type="ARBA" id="ARBA00009183"/>
    </source>
</evidence>
<dbReference type="GO" id="GO:0050660">
    <property type="term" value="F:flavin adenine dinucleotide binding"/>
    <property type="evidence" value="ECO:0007669"/>
    <property type="project" value="InterPro"/>
</dbReference>
<evidence type="ECO:0000256" key="8">
    <source>
        <dbReference type="ARBA" id="ARBA00022857"/>
    </source>
</evidence>
<evidence type="ECO:0000256" key="9">
    <source>
        <dbReference type="ARBA" id="ARBA00022989"/>
    </source>
</evidence>
<evidence type="ECO:0000313" key="19">
    <source>
        <dbReference type="EMBL" id="KAG8523635.1"/>
    </source>
</evidence>
<keyword evidence="5" id="KW-0812">Transmembrane</keyword>
<comment type="function">
    <text evidence="13">Broad spectrum monooxygenase that catalyzes the oxygenation of a wide variety of nitrogen- and sulfur-containing compounds including xenobiotics. Catalyzes the S-oxygenation of hypotaurine to produce taurine, an organic osmolyte involved in cell volume regulation as well as a variety of cytoprotective and developmental processes. In vitro, catalyzes the N-oxygenation of trimethylamine (TMA) to produce trimethylamine N-oxide (TMAO) and could therefore participate to the detoxification of this compound that is generated by the action of gut microbiota from dietary precursors such as choline, choline containing compounds, betaine or L-carnitine.</text>
</comment>
<dbReference type="GO" id="GO:0034899">
    <property type="term" value="F:trimethylamine monooxygenase activity"/>
    <property type="evidence" value="ECO:0007669"/>
    <property type="project" value="UniProtKB-EC"/>
</dbReference>
<dbReference type="InterPro" id="IPR000960">
    <property type="entry name" value="Flavin_mOase"/>
</dbReference>
<dbReference type="GO" id="GO:0004499">
    <property type="term" value="F:N,N-dimethylaniline monooxygenase activity"/>
    <property type="evidence" value="ECO:0007669"/>
    <property type="project" value="InterPro"/>
</dbReference>
<dbReference type="EC" id="1.-.-.-" evidence="18"/>
<gene>
    <name evidence="19" type="ORF">J0S82_000020</name>
</gene>
<keyword evidence="20" id="KW-1185">Reference proteome</keyword>
<dbReference type="EMBL" id="JAGFMF010011405">
    <property type="protein sequence ID" value="KAG8523635.1"/>
    <property type="molecule type" value="Genomic_DNA"/>
</dbReference>
<organism evidence="19 20">
    <name type="scientific">Galemys pyrenaicus</name>
    <name type="common">Iberian desman</name>
    <name type="synonym">Pyrenean desman</name>
    <dbReference type="NCBI Taxonomy" id="202257"/>
    <lineage>
        <taxon>Eukaryota</taxon>
        <taxon>Metazoa</taxon>
        <taxon>Chordata</taxon>
        <taxon>Craniata</taxon>
        <taxon>Vertebrata</taxon>
        <taxon>Euteleostomi</taxon>
        <taxon>Mammalia</taxon>
        <taxon>Eutheria</taxon>
        <taxon>Laurasiatheria</taxon>
        <taxon>Eulipotyphla</taxon>
        <taxon>Talpidae</taxon>
        <taxon>Galemys</taxon>
    </lineage>
</organism>
<keyword evidence="9" id="KW-1133">Transmembrane helix</keyword>
<evidence type="ECO:0000313" key="20">
    <source>
        <dbReference type="Proteomes" id="UP000700334"/>
    </source>
</evidence>
<keyword evidence="8" id="KW-0521">NADP</keyword>
<comment type="subcellular location">
    <subcellularLocation>
        <location evidence="2">Endoplasmic reticulum membrane</location>
        <topology evidence="2">Single-pass membrane protein</topology>
    </subcellularLocation>
</comment>
<evidence type="ECO:0000256" key="4">
    <source>
        <dbReference type="ARBA" id="ARBA00022630"/>
    </source>
</evidence>
<dbReference type="AlphaFoldDB" id="A0A8J6AUD3"/>
<comment type="similarity">
    <text evidence="3 18">Belongs to the FMO family.</text>
</comment>
<dbReference type="PANTHER" id="PTHR23023">
    <property type="entry name" value="DIMETHYLANILINE MONOOXYGENASE"/>
    <property type="match status" value="1"/>
</dbReference>
<evidence type="ECO:0000256" key="7">
    <source>
        <dbReference type="ARBA" id="ARBA00022827"/>
    </source>
</evidence>
<evidence type="ECO:0000256" key="15">
    <source>
        <dbReference type="ARBA" id="ARBA00048041"/>
    </source>
</evidence>
<dbReference type="Pfam" id="PF00743">
    <property type="entry name" value="FMO-like"/>
    <property type="match status" value="1"/>
</dbReference>
<keyword evidence="6" id="KW-0256">Endoplasmic reticulum</keyword>
<keyword evidence="12" id="KW-0472">Membrane</keyword>